<protein>
    <recommendedName>
        <fullName evidence="3">Secreted protein</fullName>
    </recommendedName>
</protein>
<name>A0AB39S6B3_9ACTN</name>
<proteinExistence type="predicted"/>
<gene>
    <name evidence="2" type="ORF">AB5J50_20080</name>
</gene>
<feature type="region of interest" description="Disordered" evidence="1">
    <location>
        <begin position="56"/>
        <end position="75"/>
    </location>
</feature>
<dbReference type="EMBL" id="CP163440">
    <property type="protein sequence ID" value="XDQ62934.1"/>
    <property type="molecule type" value="Genomic_DNA"/>
</dbReference>
<organism evidence="2">
    <name type="scientific">Streptomyces sp. R35</name>
    <dbReference type="NCBI Taxonomy" id="3238630"/>
    <lineage>
        <taxon>Bacteria</taxon>
        <taxon>Bacillati</taxon>
        <taxon>Actinomycetota</taxon>
        <taxon>Actinomycetes</taxon>
        <taxon>Kitasatosporales</taxon>
        <taxon>Streptomycetaceae</taxon>
        <taxon>Streptomyces</taxon>
    </lineage>
</organism>
<dbReference type="AlphaFoldDB" id="A0AB39S6B3"/>
<evidence type="ECO:0000313" key="2">
    <source>
        <dbReference type="EMBL" id="XDQ62934.1"/>
    </source>
</evidence>
<evidence type="ECO:0008006" key="3">
    <source>
        <dbReference type="Google" id="ProtNLM"/>
    </source>
</evidence>
<evidence type="ECO:0000256" key="1">
    <source>
        <dbReference type="SAM" id="MobiDB-lite"/>
    </source>
</evidence>
<feature type="compositionally biased region" description="Polar residues" evidence="1">
    <location>
        <begin position="1"/>
        <end position="14"/>
    </location>
</feature>
<dbReference type="PROSITE" id="PS51318">
    <property type="entry name" value="TAT"/>
    <property type="match status" value="1"/>
</dbReference>
<accession>A0AB39S6B3</accession>
<feature type="region of interest" description="Disordered" evidence="1">
    <location>
        <begin position="1"/>
        <end position="20"/>
    </location>
</feature>
<reference evidence="2" key="1">
    <citation type="submission" date="2024-07" db="EMBL/GenBank/DDBJ databases">
        <authorList>
            <person name="Yu S.T."/>
        </authorList>
    </citation>
    <scope>NUCLEOTIDE SEQUENCE</scope>
    <source>
        <strain evidence="2">R35</strain>
    </source>
</reference>
<dbReference type="RefSeq" id="WP_369259829.1">
    <property type="nucleotide sequence ID" value="NZ_CP163440.1"/>
</dbReference>
<dbReference type="InterPro" id="IPR006311">
    <property type="entry name" value="TAT_signal"/>
</dbReference>
<sequence>MNTSENTPQNSTPAEATDVSRRTVLTRTAVITGAAIAASLPASQFLASPAYAAARTPSSALGPSPVPVPGTNPLSAKVREAVRKAEARARRVMTGKPSRNGWEMERVADDGGNIFTRPVPGTPLTGSAGIAVRMGDVETVLVHVVRRFHYEIDELRKGDVIAWRSPGTVRKGLAESNQASGTAIQIRPGSYPAGARGGFFPQQQLLIKDILAELNGVIRWGGNDPKPDESLFYIAVRPDDSRLARTANRIRRWDETPGRGAGVLADVTR</sequence>